<comment type="caution">
    <text evidence="2">The sequence shown here is derived from an EMBL/GenBank/DDBJ whole genome shotgun (WGS) entry which is preliminary data.</text>
</comment>
<sequence length="397" mass="45618">MAGAASEEDMTTMLNLVVNHQWPRILRYLEWLKRAFQPKKSPAHHRSKEAAALVKSRLESQPFLKTRLWIDDNGFEFAIPTNLRAQGYGLSETVATGESFQNVDSSVSDLFEKVHKLCAEESRRSQEELLKQVMHITFDLWKGARTRSAIKAYLHQYFGDCRKHKAEAEKALLFLCKIYYGVRSFIEAAERPPAFKSIQCVPVHYQASGANHNFDSKQTTPLTVARRLGINVQQPGWIKYLIGEGTKFATLLQQKRRKPHFHAEIQVLQSHDFLSSPDERKHTHPYIGCSRRCCLLCYLFIRSYGGFDVRGTHQTIIHRWEIPEHTIVGKADPITKFRSATERFLNIVRSILQRLFNMTYPISQSQLLAQSSDALSSARSTSEKESAQLEKSHRELE</sequence>
<dbReference type="STRING" id="1182543.W9WW15"/>
<dbReference type="InterPro" id="IPR027796">
    <property type="entry name" value="OTT_1508_deam-like"/>
</dbReference>
<dbReference type="AlphaFoldDB" id="W9WW15"/>
<feature type="compositionally biased region" description="Basic and acidic residues" evidence="1">
    <location>
        <begin position="381"/>
        <end position="397"/>
    </location>
</feature>
<reference evidence="2 3" key="1">
    <citation type="submission" date="2013-03" db="EMBL/GenBank/DDBJ databases">
        <title>The Genome Sequence of Cladophialophora psammophila CBS 110553.</title>
        <authorList>
            <consortium name="The Broad Institute Genomics Platform"/>
            <person name="Cuomo C."/>
            <person name="de Hoog S."/>
            <person name="Gorbushina A."/>
            <person name="Walker B."/>
            <person name="Young S.K."/>
            <person name="Zeng Q."/>
            <person name="Gargeya S."/>
            <person name="Fitzgerald M."/>
            <person name="Haas B."/>
            <person name="Abouelleil A."/>
            <person name="Allen A.W."/>
            <person name="Alvarado L."/>
            <person name="Arachchi H.M."/>
            <person name="Berlin A.M."/>
            <person name="Chapman S.B."/>
            <person name="Gainer-Dewar J."/>
            <person name="Goldberg J."/>
            <person name="Griggs A."/>
            <person name="Gujja S."/>
            <person name="Hansen M."/>
            <person name="Howarth C."/>
            <person name="Imamovic A."/>
            <person name="Ireland A."/>
            <person name="Larimer J."/>
            <person name="McCowan C."/>
            <person name="Murphy C."/>
            <person name="Pearson M."/>
            <person name="Poon T.W."/>
            <person name="Priest M."/>
            <person name="Roberts A."/>
            <person name="Saif S."/>
            <person name="Shea T."/>
            <person name="Sisk P."/>
            <person name="Sykes S."/>
            <person name="Wortman J."/>
            <person name="Nusbaum C."/>
            <person name="Birren B."/>
        </authorList>
    </citation>
    <scope>NUCLEOTIDE SEQUENCE [LARGE SCALE GENOMIC DNA]</scope>
    <source>
        <strain evidence="2 3">CBS 110553</strain>
    </source>
</reference>
<evidence type="ECO:0000256" key="1">
    <source>
        <dbReference type="SAM" id="MobiDB-lite"/>
    </source>
</evidence>
<evidence type="ECO:0000313" key="3">
    <source>
        <dbReference type="Proteomes" id="UP000019471"/>
    </source>
</evidence>
<dbReference type="HOGENOM" id="CLU_694454_0_0_1"/>
<dbReference type="Proteomes" id="UP000019471">
    <property type="component" value="Unassembled WGS sequence"/>
</dbReference>
<organism evidence="2 3">
    <name type="scientific">Cladophialophora psammophila CBS 110553</name>
    <dbReference type="NCBI Taxonomy" id="1182543"/>
    <lineage>
        <taxon>Eukaryota</taxon>
        <taxon>Fungi</taxon>
        <taxon>Dikarya</taxon>
        <taxon>Ascomycota</taxon>
        <taxon>Pezizomycotina</taxon>
        <taxon>Eurotiomycetes</taxon>
        <taxon>Chaetothyriomycetidae</taxon>
        <taxon>Chaetothyriales</taxon>
        <taxon>Herpotrichiellaceae</taxon>
        <taxon>Cladophialophora</taxon>
    </lineage>
</organism>
<dbReference type="EMBL" id="AMGX01000011">
    <property type="protein sequence ID" value="EXJ69260.1"/>
    <property type="molecule type" value="Genomic_DNA"/>
</dbReference>
<protein>
    <submittedName>
        <fullName evidence="2">Uncharacterized protein</fullName>
    </submittedName>
</protein>
<gene>
    <name evidence="2" type="ORF">A1O5_07296</name>
</gene>
<evidence type="ECO:0000313" key="2">
    <source>
        <dbReference type="EMBL" id="EXJ69260.1"/>
    </source>
</evidence>
<accession>W9WW15</accession>
<dbReference type="RefSeq" id="XP_007746075.1">
    <property type="nucleotide sequence ID" value="XM_007747885.1"/>
</dbReference>
<proteinExistence type="predicted"/>
<dbReference type="eggNOG" id="ENOG502SH8N">
    <property type="taxonomic scope" value="Eukaryota"/>
</dbReference>
<dbReference type="OrthoDB" id="6612291at2759"/>
<dbReference type="Pfam" id="PF14441">
    <property type="entry name" value="OTT_1508_deam"/>
    <property type="match status" value="1"/>
</dbReference>
<name>W9WW15_9EURO</name>
<dbReference type="GeneID" id="19192002"/>
<keyword evidence="3" id="KW-1185">Reference proteome</keyword>
<feature type="region of interest" description="Disordered" evidence="1">
    <location>
        <begin position="378"/>
        <end position="397"/>
    </location>
</feature>